<dbReference type="OrthoDB" id="511178at2"/>
<dbReference type="STRING" id="993073.AS029_06035"/>
<reference evidence="2 3" key="1">
    <citation type="submission" date="2016-09" db="EMBL/GenBank/DDBJ databases">
        <authorList>
            <person name="Capua I."/>
            <person name="De Benedictis P."/>
            <person name="Joannis T."/>
            <person name="Lombin L.H."/>
            <person name="Cattoli G."/>
        </authorList>
    </citation>
    <scope>NUCLEOTIDE SEQUENCE [LARGE SCALE GENOMIC DNA]</scope>
    <source>
        <strain evidence="2 3">NIO-1002</strain>
    </source>
</reference>
<dbReference type="InterPro" id="IPR041657">
    <property type="entry name" value="HTH_17"/>
</dbReference>
<sequence length="111" mass="12281">MSTWLTSTAVARLLSLRVAEVDELRKRGELCAGRRRNGRYVYPRWQLDEQNRPLRGLAVVLAALGDDDPVSIGNLMTAPDEELDGLSAAQWLAAGRDPDRAAASLREAEMF</sequence>
<accession>A0A1G6IDY8</accession>
<proteinExistence type="predicted"/>
<evidence type="ECO:0000259" key="1">
    <source>
        <dbReference type="Pfam" id="PF12728"/>
    </source>
</evidence>
<gene>
    <name evidence="2" type="ORF">SAMN05216418_1463</name>
</gene>
<dbReference type="Pfam" id="PF12728">
    <property type="entry name" value="HTH_17"/>
    <property type="match status" value="1"/>
</dbReference>
<dbReference type="RefSeq" id="WP_058231708.1">
    <property type="nucleotide sequence ID" value="NZ_FMYG01000003.1"/>
</dbReference>
<dbReference type="EMBL" id="FMYG01000003">
    <property type="protein sequence ID" value="SDC03956.1"/>
    <property type="molecule type" value="Genomic_DNA"/>
</dbReference>
<dbReference type="Proteomes" id="UP000183203">
    <property type="component" value="Unassembled WGS sequence"/>
</dbReference>
<dbReference type="AlphaFoldDB" id="A0A1G6IDY8"/>
<protein>
    <recommendedName>
        <fullName evidence="1">Helix-turn-helix domain-containing protein</fullName>
    </recommendedName>
</protein>
<evidence type="ECO:0000313" key="3">
    <source>
        <dbReference type="Proteomes" id="UP000183203"/>
    </source>
</evidence>
<name>A0A1G6IDY8_9MICO</name>
<organism evidence="2 3">
    <name type="scientific">Microbacterium enclense</name>
    <dbReference type="NCBI Taxonomy" id="993073"/>
    <lineage>
        <taxon>Bacteria</taxon>
        <taxon>Bacillati</taxon>
        <taxon>Actinomycetota</taxon>
        <taxon>Actinomycetes</taxon>
        <taxon>Micrococcales</taxon>
        <taxon>Microbacteriaceae</taxon>
        <taxon>Microbacterium</taxon>
    </lineage>
</organism>
<feature type="domain" description="Helix-turn-helix" evidence="1">
    <location>
        <begin position="4"/>
        <end position="49"/>
    </location>
</feature>
<evidence type="ECO:0000313" key="2">
    <source>
        <dbReference type="EMBL" id="SDC03956.1"/>
    </source>
</evidence>